<name>A0A0M0K537_9EUKA</name>
<dbReference type="PANTHER" id="PTHR10217:SF435">
    <property type="entry name" value="POTASSIUM VOLTAGE-GATED CHANNEL PROTEIN EAG"/>
    <property type="match status" value="1"/>
</dbReference>
<sequence length="285" mass="33203">MARRMREYLQQQKNAQMREYAARVMPRLSTALQVEVVLHCHRHWLDRVWFLKNVEMICRVRLAMSMSSQVLAPGEVAPCRQLYIIVRGVVLFGGKILSQSTAWGDDVLLSDGRYFLPFLARAMCYTDLHKISHDEFHQVLECFPESAEKIRRVTIVLALKRHMIADYRRRRLIGQWPDVKEGDFLDQIGERASEITHKELKRAERERQLRETQMESVSMAVTLHNKEHEMTGSAAILGDTWSPGVTSDDTSQKQMKKDLLDLKTDMKLVKDNIMLMKAMLEKTMR</sequence>
<organism evidence="1 2">
    <name type="scientific">Chrysochromulina tobinii</name>
    <dbReference type="NCBI Taxonomy" id="1460289"/>
    <lineage>
        <taxon>Eukaryota</taxon>
        <taxon>Haptista</taxon>
        <taxon>Haptophyta</taxon>
        <taxon>Prymnesiophyceae</taxon>
        <taxon>Prymnesiales</taxon>
        <taxon>Chrysochromulinaceae</taxon>
        <taxon>Chrysochromulina</taxon>
    </lineage>
</organism>
<gene>
    <name evidence="1" type="ORF">Ctob_008826</name>
</gene>
<dbReference type="InterPro" id="IPR018490">
    <property type="entry name" value="cNMP-bd_dom_sf"/>
</dbReference>
<dbReference type="OrthoDB" id="421226at2759"/>
<dbReference type="GO" id="GO:0042391">
    <property type="term" value="P:regulation of membrane potential"/>
    <property type="evidence" value="ECO:0007669"/>
    <property type="project" value="TreeGrafter"/>
</dbReference>
<dbReference type="Gene3D" id="2.60.120.10">
    <property type="entry name" value="Jelly Rolls"/>
    <property type="match status" value="1"/>
</dbReference>
<keyword evidence="2" id="KW-1185">Reference proteome</keyword>
<dbReference type="PANTHER" id="PTHR10217">
    <property type="entry name" value="VOLTAGE AND LIGAND GATED POTASSIUM CHANNEL"/>
    <property type="match status" value="1"/>
</dbReference>
<dbReference type="InterPro" id="IPR014710">
    <property type="entry name" value="RmlC-like_jellyroll"/>
</dbReference>
<dbReference type="SUPFAM" id="SSF51206">
    <property type="entry name" value="cAMP-binding domain-like"/>
    <property type="match status" value="1"/>
</dbReference>
<dbReference type="InterPro" id="IPR050818">
    <property type="entry name" value="KCNH_animal-type"/>
</dbReference>
<evidence type="ECO:0000313" key="2">
    <source>
        <dbReference type="Proteomes" id="UP000037460"/>
    </source>
</evidence>
<protein>
    <submittedName>
        <fullName evidence="1">Potassium voltage-gated channel subfamily h member 2</fullName>
    </submittedName>
</protein>
<dbReference type="GO" id="GO:0005249">
    <property type="term" value="F:voltage-gated potassium channel activity"/>
    <property type="evidence" value="ECO:0007669"/>
    <property type="project" value="TreeGrafter"/>
</dbReference>
<proteinExistence type="predicted"/>
<evidence type="ECO:0000313" key="1">
    <source>
        <dbReference type="EMBL" id="KOO33483.1"/>
    </source>
</evidence>
<accession>A0A0M0K537</accession>
<dbReference type="Proteomes" id="UP000037460">
    <property type="component" value="Unassembled WGS sequence"/>
</dbReference>
<dbReference type="AlphaFoldDB" id="A0A0M0K537"/>
<dbReference type="EMBL" id="JWZX01001509">
    <property type="protein sequence ID" value="KOO33483.1"/>
    <property type="molecule type" value="Genomic_DNA"/>
</dbReference>
<dbReference type="GO" id="GO:0005886">
    <property type="term" value="C:plasma membrane"/>
    <property type="evidence" value="ECO:0007669"/>
    <property type="project" value="TreeGrafter"/>
</dbReference>
<comment type="caution">
    <text evidence="1">The sequence shown here is derived from an EMBL/GenBank/DDBJ whole genome shotgun (WGS) entry which is preliminary data.</text>
</comment>
<reference evidence="2" key="1">
    <citation type="journal article" date="2015" name="PLoS Genet.">
        <title>Genome Sequence and Transcriptome Analyses of Chrysochromulina tobin: Metabolic Tools for Enhanced Algal Fitness in the Prominent Order Prymnesiales (Haptophyceae).</title>
        <authorList>
            <person name="Hovde B.T."/>
            <person name="Deodato C.R."/>
            <person name="Hunsperger H.M."/>
            <person name="Ryken S.A."/>
            <person name="Yost W."/>
            <person name="Jha R.K."/>
            <person name="Patterson J."/>
            <person name="Monnat R.J. Jr."/>
            <person name="Barlow S.B."/>
            <person name="Starkenburg S.R."/>
            <person name="Cattolico R.A."/>
        </authorList>
    </citation>
    <scope>NUCLEOTIDE SEQUENCE</scope>
    <source>
        <strain evidence="2">CCMP291</strain>
    </source>
</reference>